<proteinExistence type="predicted"/>
<comment type="caution">
    <text evidence="2">The sequence shown here is derived from an EMBL/GenBank/DDBJ whole genome shotgun (WGS) entry which is preliminary data.</text>
</comment>
<protein>
    <submittedName>
        <fullName evidence="2">Uncharacterized protein</fullName>
    </submittedName>
</protein>
<feature type="region of interest" description="Disordered" evidence="1">
    <location>
        <begin position="47"/>
        <end position="101"/>
    </location>
</feature>
<feature type="compositionally biased region" description="Polar residues" evidence="1">
    <location>
        <begin position="47"/>
        <end position="62"/>
    </location>
</feature>
<accession>A0ABD3AFW0</accession>
<sequence>MSGLKEEIKSMVKLIKPSTLQETMKAARLQEKIVNAIKSLHKTLSTFMSSQKSTTKISTYSKPEQVHQKQPEPHSSNTTSKIPSSLKSKHKNITKPFTKLPNNFRKISPTEFAEKKAKGLAINVMCPILLAIFVEKLI</sequence>
<feature type="compositionally biased region" description="Polar residues" evidence="1">
    <location>
        <begin position="73"/>
        <end position="86"/>
    </location>
</feature>
<dbReference type="Proteomes" id="UP001630127">
    <property type="component" value="Unassembled WGS sequence"/>
</dbReference>
<evidence type="ECO:0000313" key="3">
    <source>
        <dbReference type="Proteomes" id="UP001630127"/>
    </source>
</evidence>
<reference evidence="2 3" key="1">
    <citation type="submission" date="2024-11" db="EMBL/GenBank/DDBJ databases">
        <title>A near-complete genome assembly of Cinchona calisaya.</title>
        <authorList>
            <person name="Lian D.C."/>
            <person name="Zhao X.W."/>
            <person name="Wei L."/>
        </authorList>
    </citation>
    <scope>NUCLEOTIDE SEQUENCE [LARGE SCALE GENOMIC DNA]</scope>
    <source>
        <tissue evidence="2">Nenye</tissue>
    </source>
</reference>
<organism evidence="2 3">
    <name type="scientific">Cinchona calisaya</name>
    <dbReference type="NCBI Taxonomy" id="153742"/>
    <lineage>
        <taxon>Eukaryota</taxon>
        <taxon>Viridiplantae</taxon>
        <taxon>Streptophyta</taxon>
        <taxon>Embryophyta</taxon>
        <taxon>Tracheophyta</taxon>
        <taxon>Spermatophyta</taxon>
        <taxon>Magnoliopsida</taxon>
        <taxon>eudicotyledons</taxon>
        <taxon>Gunneridae</taxon>
        <taxon>Pentapetalae</taxon>
        <taxon>asterids</taxon>
        <taxon>lamiids</taxon>
        <taxon>Gentianales</taxon>
        <taxon>Rubiaceae</taxon>
        <taxon>Cinchonoideae</taxon>
        <taxon>Cinchoneae</taxon>
        <taxon>Cinchona</taxon>
    </lineage>
</organism>
<dbReference type="EMBL" id="JBJUIK010000004">
    <property type="protein sequence ID" value="KAL3530059.1"/>
    <property type="molecule type" value="Genomic_DNA"/>
</dbReference>
<keyword evidence="3" id="KW-1185">Reference proteome</keyword>
<evidence type="ECO:0000256" key="1">
    <source>
        <dbReference type="SAM" id="MobiDB-lite"/>
    </source>
</evidence>
<evidence type="ECO:0000313" key="2">
    <source>
        <dbReference type="EMBL" id="KAL3530059.1"/>
    </source>
</evidence>
<dbReference type="AlphaFoldDB" id="A0ABD3AFW0"/>
<gene>
    <name evidence="2" type="ORF">ACH5RR_009381</name>
</gene>
<name>A0ABD3AFW0_9GENT</name>